<feature type="transmembrane region" description="Helical" evidence="1">
    <location>
        <begin position="75"/>
        <end position="93"/>
    </location>
</feature>
<evidence type="ECO:0000313" key="2">
    <source>
        <dbReference type="EMBL" id="EKC75692.1"/>
    </source>
</evidence>
<feature type="transmembrane region" description="Helical" evidence="1">
    <location>
        <begin position="137"/>
        <end position="160"/>
    </location>
</feature>
<gene>
    <name evidence="2" type="ORF">OBE_01236</name>
</gene>
<organism evidence="2">
    <name type="scientific">human gut metagenome</name>
    <dbReference type="NCBI Taxonomy" id="408170"/>
    <lineage>
        <taxon>unclassified sequences</taxon>
        <taxon>metagenomes</taxon>
        <taxon>organismal metagenomes</taxon>
    </lineage>
</organism>
<dbReference type="AlphaFoldDB" id="K1TRI5"/>
<reference evidence="2" key="1">
    <citation type="journal article" date="2013" name="Environ. Microbiol.">
        <title>Microbiota from the distal guts of lean and obese adolescents exhibit partial functional redundancy besides clear differences in community structure.</title>
        <authorList>
            <person name="Ferrer M."/>
            <person name="Ruiz A."/>
            <person name="Lanza F."/>
            <person name="Haange S.B."/>
            <person name="Oberbach A."/>
            <person name="Till H."/>
            <person name="Bargiela R."/>
            <person name="Campoy C."/>
            <person name="Segura M.T."/>
            <person name="Richter M."/>
            <person name="von Bergen M."/>
            <person name="Seifert J."/>
            <person name="Suarez A."/>
        </authorList>
    </citation>
    <scope>NUCLEOTIDE SEQUENCE</scope>
</reference>
<evidence type="ECO:0000256" key="1">
    <source>
        <dbReference type="SAM" id="Phobius"/>
    </source>
</evidence>
<proteinExistence type="predicted"/>
<dbReference type="EMBL" id="AJWZ01000811">
    <property type="protein sequence ID" value="EKC75692.1"/>
    <property type="molecule type" value="Genomic_DNA"/>
</dbReference>
<feature type="non-terminal residue" evidence="2">
    <location>
        <position position="1"/>
    </location>
</feature>
<feature type="non-terminal residue" evidence="2">
    <location>
        <position position="170"/>
    </location>
</feature>
<keyword evidence="1" id="KW-0472">Membrane</keyword>
<name>K1TRI5_9ZZZZ</name>
<sequence>GKPMTVMESVNTVLLIAIGIGIGLMVVAMLLNIYACIKRKQFGEALFSQNGLTGLLMYLSGVNLASGFMGGPSPVPNKVCAVTLAVTAVLLMIKDIPIGLIERKPDWKPESIGDFILQNVFELLEYVLSYLSNTVSFLRVGAFVLVHAGMMMVVFSLAGAHENIFVIILG</sequence>
<feature type="transmembrane region" description="Helical" evidence="1">
    <location>
        <begin position="12"/>
        <end position="34"/>
    </location>
</feature>
<feature type="transmembrane region" description="Helical" evidence="1">
    <location>
        <begin position="46"/>
        <end position="69"/>
    </location>
</feature>
<comment type="caution">
    <text evidence="2">The sequence shown here is derived from an EMBL/GenBank/DDBJ whole genome shotgun (WGS) entry which is preliminary data.</text>
</comment>
<protein>
    <submittedName>
        <fullName evidence="2">V-type ATPase 116 kDa subunit</fullName>
    </submittedName>
</protein>
<keyword evidence="1" id="KW-1133">Transmembrane helix</keyword>
<keyword evidence="1" id="KW-0812">Transmembrane</keyword>
<accession>K1TRI5</accession>